<dbReference type="EMBL" id="VSSQ01109339">
    <property type="protein sequence ID" value="MPN47671.1"/>
    <property type="molecule type" value="Genomic_DNA"/>
</dbReference>
<evidence type="ECO:0000256" key="1">
    <source>
        <dbReference type="ARBA" id="ARBA00004141"/>
    </source>
</evidence>
<evidence type="ECO:0000256" key="5">
    <source>
        <dbReference type="SAM" id="Phobius"/>
    </source>
</evidence>
<reference evidence="6" key="1">
    <citation type="submission" date="2019-08" db="EMBL/GenBank/DDBJ databases">
        <authorList>
            <person name="Kucharzyk K."/>
            <person name="Murdoch R.W."/>
            <person name="Higgins S."/>
            <person name="Loffler F."/>
        </authorList>
    </citation>
    <scope>NUCLEOTIDE SEQUENCE</scope>
</reference>
<dbReference type="Gene3D" id="1.20.5.2700">
    <property type="match status" value="1"/>
</dbReference>
<evidence type="ECO:0000313" key="6">
    <source>
        <dbReference type="EMBL" id="MPN47671.1"/>
    </source>
</evidence>
<dbReference type="GO" id="GO:0015990">
    <property type="term" value="P:electron transport coupled proton transport"/>
    <property type="evidence" value="ECO:0007669"/>
    <property type="project" value="TreeGrafter"/>
</dbReference>
<evidence type="ECO:0000256" key="2">
    <source>
        <dbReference type="ARBA" id="ARBA00022692"/>
    </source>
</evidence>
<dbReference type="GO" id="GO:0016020">
    <property type="term" value="C:membrane"/>
    <property type="evidence" value="ECO:0007669"/>
    <property type="project" value="UniProtKB-SubCell"/>
</dbReference>
<evidence type="ECO:0008006" key="7">
    <source>
        <dbReference type="Google" id="ProtNLM"/>
    </source>
</evidence>
<name>A0A645I8L8_9ZZZZ</name>
<sequence>MTFPLIFLAIPTLLAGFIPFGQFVTADRAPYSIHMDWLVAVISVIVALEAIFIASKLYQHPDKKPATVPSGLKGFHKAASHRFYVDEVYLLITRKILFNGISRAFAWFDRHVVDGFINGLATATDWLSVRIRGFQSGETEWYAWVFLFGTLLITAWMLFV</sequence>
<keyword evidence="3 5" id="KW-1133">Transmembrane helix</keyword>
<evidence type="ECO:0000256" key="4">
    <source>
        <dbReference type="ARBA" id="ARBA00023136"/>
    </source>
</evidence>
<proteinExistence type="predicted"/>
<comment type="caution">
    <text evidence="6">The sequence shown here is derived from an EMBL/GenBank/DDBJ whole genome shotgun (WGS) entry which is preliminary data.</text>
</comment>
<dbReference type="GO" id="GO:0042773">
    <property type="term" value="P:ATP synthesis coupled electron transport"/>
    <property type="evidence" value="ECO:0007669"/>
    <property type="project" value="InterPro"/>
</dbReference>
<feature type="transmembrane region" description="Helical" evidence="5">
    <location>
        <begin position="36"/>
        <end position="54"/>
    </location>
</feature>
<dbReference type="AlphaFoldDB" id="A0A645I8L8"/>
<protein>
    <recommendedName>
        <fullName evidence="7">NADH-quinone oxidoreductase subunit L</fullName>
    </recommendedName>
</protein>
<accession>A0A645I8L8</accession>
<dbReference type="InterPro" id="IPR003945">
    <property type="entry name" value="NU5C-like"/>
</dbReference>
<dbReference type="GO" id="GO:0003954">
    <property type="term" value="F:NADH dehydrogenase activity"/>
    <property type="evidence" value="ECO:0007669"/>
    <property type="project" value="TreeGrafter"/>
</dbReference>
<dbReference type="PANTHER" id="PTHR42829:SF2">
    <property type="entry name" value="NADH-UBIQUINONE OXIDOREDUCTASE CHAIN 5"/>
    <property type="match status" value="1"/>
</dbReference>
<dbReference type="PANTHER" id="PTHR42829">
    <property type="entry name" value="NADH-UBIQUINONE OXIDOREDUCTASE CHAIN 5"/>
    <property type="match status" value="1"/>
</dbReference>
<comment type="subcellular location">
    <subcellularLocation>
        <location evidence="1">Membrane</location>
        <topology evidence="1">Multi-pass membrane protein</topology>
    </subcellularLocation>
</comment>
<gene>
    <name evidence="6" type="ORF">SDC9_195275</name>
</gene>
<keyword evidence="2 5" id="KW-0812">Transmembrane</keyword>
<organism evidence="6">
    <name type="scientific">bioreactor metagenome</name>
    <dbReference type="NCBI Taxonomy" id="1076179"/>
    <lineage>
        <taxon>unclassified sequences</taxon>
        <taxon>metagenomes</taxon>
        <taxon>ecological metagenomes</taxon>
    </lineage>
</organism>
<feature type="transmembrane region" description="Helical" evidence="5">
    <location>
        <begin position="141"/>
        <end position="159"/>
    </location>
</feature>
<dbReference type="GO" id="GO:0008137">
    <property type="term" value="F:NADH dehydrogenase (ubiquinone) activity"/>
    <property type="evidence" value="ECO:0007669"/>
    <property type="project" value="InterPro"/>
</dbReference>
<keyword evidence="4 5" id="KW-0472">Membrane</keyword>
<evidence type="ECO:0000256" key="3">
    <source>
        <dbReference type="ARBA" id="ARBA00022989"/>
    </source>
</evidence>